<evidence type="ECO:0000256" key="2">
    <source>
        <dbReference type="ARBA" id="ARBA00022448"/>
    </source>
</evidence>
<dbReference type="PANTHER" id="PTHR32063">
    <property type="match status" value="1"/>
</dbReference>
<dbReference type="GO" id="GO:0005886">
    <property type="term" value="C:plasma membrane"/>
    <property type="evidence" value="ECO:0007669"/>
    <property type="project" value="UniProtKB-SubCell"/>
</dbReference>
<feature type="transmembrane region" description="Helical" evidence="8">
    <location>
        <begin position="1016"/>
        <end position="1034"/>
    </location>
</feature>
<dbReference type="Gene3D" id="1.20.1640.10">
    <property type="entry name" value="Multidrug efflux transporter AcrB transmembrane domain"/>
    <property type="match status" value="2"/>
</dbReference>
<dbReference type="GO" id="GO:0042910">
    <property type="term" value="F:xenobiotic transmembrane transporter activity"/>
    <property type="evidence" value="ECO:0007669"/>
    <property type="project" value="TreeGrafter"/>
</dbReference>
<dbReference type="Gene3D" id="3.30.2090.10">
    <property type="entry name" value="Multidrug efflux transporter AcrB TolC docking domain, DN and DC subdomains"/>
    <property type="match status" value="2"/>
</dbReference>
<dbReference type="InterPro" id="IPR004763">
    <property type="entry name" value="CusA-like"/>
</dbReference>
<name>A0A4R1R2Z1_HYDET</name>
<feature type="transmembrane region" description="Helical" evidence="8">
    <location>
        <begin position="437"/>
        <end position="456"/>
    </location>
</feature>
<protein>
    <submittedName>
        <fullName evidence="9">Cu(I)/Ag(I) efflux system membrane protein CusA/SilA</fullName>
    </submittedName>
</protein>
<evidence type="ECO:0000256" key="4">
    <source>
        <dbReference type="ARBA" id="ARBA00022692"/>
    </source>
</evidence>
<dbReference type="SUPFAM" id="SSF82866">
    <property type="entry name" value="Multidrug efflux transporter AcrB transmembrane domain"/>
    <property type="match status" value="2"/>
</dbReference>
<feature type="transmembrane region" description="Helical" evidence="8">
    <location>
        <begin position="386"/>
        <end position="407"/>
    </location>
</feature>
<keyword evidence="4 8" id="KW-0812">Transmembrane</keyword>
<feature type="transmembrane region" description="Helical" evidence="8">
    <location>
        <begin position="957"/>
        <end position="985"/>
    </location>
</feature>
<evidence type="ECO:0000256" key="1">
    <source>
        <dbReference type="ARBA" id="ARBA00004651"/>
    </source>
</evidence>
<accession>A0A4R1R2Z1</accession>
<dbReference type="OrthoDB" id="8270at2"/>
<organism evidence="9 10">
    <name type="scientific">Hydrogenispora ethanolica</name>
    <dbReference type="NCBI Taxonomy" id="1082276"/>
    <lineage>
        <taxon>Bacteria</taxon>
        <taxon>Bacillati</taxon>
        <taxon>Bacillota</taxon>
        <taxon>Hydrogenispora</taxon>
    </lineage>
</organism>
<feature type="transmembrane region" description="Helical" evidence="8">
    <location>
        <begin position="338"/>
        <end position="356"/>
    </location>
</feature>
<evidence type="ECO:0000256" key="5">
    <source>
        <dbReference type="ARBA" id="ARBA00022989"/>
    </source>
</evidence>
<feature type="transmembrane region" description="Helical" evidence="8">
    <location>
        <begin position="931"/>
        <end position="951"/>
    </location>
</feature>
<keyword evidence="10" id="KW-1185">Reference proteome</keyword>
<dbReference type="EMBL" id="SLUN01000038">
    <property type="protein sequence ID" value="TCL59718.1"/>
    <property type="molecule type" value="Genomic_DNA"/>
</dbReference>
<proteinExistence type="predicted"/>
<keyword evidence="6 8" id="KW-0472">Membrane</keyword>
<sequence length="1101" mass="122845">MIERIIEWSARNRAFVFIGVVAVVFWAIWAIHQIPLDAIPDLTDTQVIVYARWDRPPQIIEDQVSYPIVSALLGAPKVKDIRAFSDYGFSYVYIIFEDGTDVYWARSRVMEYLSKVSTQLPQGVKLELGPDATGLGWIYQYALVDRTGRNSLADLRRFQDWQLKYALQAVKGVSEVASIGGFVNQYQITLDPKALAVYQLSVSDVVRAVQSANEEVGARLLDIAGREFMVTVRGYIKGKDDIGAIVLKSMNGFPVTIKDVAKISLGPDMRRGLADFNGMGETVGGIVIMRYGENAMNVIHNVKEKLKEIQLPEGVELIPVYDRSTLIQDSIKTLSNKLFEEMIVVALVILVFLMHVPSAMVPIVTLPIAVLFSFIPMKYLGLTSNIMSLGGIAIAIGAMVDASIVMIENGHKQLHLWQARGEKGDYREVLIGSMQEVGRPSFFSLIVIGVSFLPIFTLEGIEGRLFRPLAFTKNFAMFFGALLAITLVPAIQLLFIRVKKFHLKPGWLNGMANKVLVGTIHSEEDHPLSRALFKIYGPVIDFVLKYPKRVILAAALVFALSMPVFLFIGSEFMPPLNEGSILYMPTTLPGISVTEASKILQMQDKIIKSFPEVATVFGKAGRAETSTDSAPFSMMETTIVLKPEAEWREKRQWYSGLPEFLKGPFRLFWPDRISYEELLAQMTRELRIPGQVNMWAQPIKGRIDMLTTGVRTPVGIKIYGDDIAAIERIGKQIELHVPMIRGTRSVYAERTSGGYFVDINLKRDEIARYGLSVEEVQMNLMYAVGGENITQTIEGRERFPINLRYPRELRDTAEKIRQVYITTMAGVQVPLSQLAEVTLTTGPGMIRDENGRLAGYVFVDPGNRDIGGYVTELKATIAKNVKIPPGYVISYSGQYESMERVKNRMLLIIPVTLAIIFFLLYFNTRSYVKTAIILLAVPFSLIGVAWALFLLKYNLSIGVWCGIIALLGVDAETGVFMLLYLDLAYDSQAKEGRMKTLADLKAAIHEGAVKRIRPKMMTVAVMFMGLLPIMWAPLSETGADMMKRIAAPMVGGIFVSFLMELAVYPAIYLLWRKRSLANRSQQPAAHPPDELLPPVTVGAES</sequence>
<dbReference type="Pfam" id="PF00873">
    <property type="entry name" value="ACR_tran"/>
    <property type="match status" value="1"/>
</dbReference>
<feature type="transmembrane region" description="Helical" evidence="8">
    <location>
        <begin position="476"/>
        <end position="496"/>
    </location>
</feature>
<gene>
    <name evidence="9" type="ORF">EDC14_103811</name>
</gene>
<feature type="region of interest" description="Disordered" evidence="7">
    <location>
        <begin position="1081"/>
        <end position="1101"/>
    </location>
</feature>
<keyword evidence="2" id="KW-0813">Transport</keyword>
<reference evidence="9 10" key="1">
    <citation type="submission" date="2019-03" db="EMBL/GenBank/DDBJ databases">
        <title>Genomic Encyclopedia of Type Strains, Phase IV (KMG-IV): sequencing the most valuable type-strain genomes for metagenomic binning, comparative biology and taxonomic classification.</title>
        <authorList>
            <person name="Goeker M."/>
        </authorList>
    </citation>
    <scope>NUCLEOTIDE SEQUENCE [LARGE SCALE GENOMIC DNA]</scope>
    <source>
        <strain evidence="9 10">LX-B</strain>
    </source>
</reference>
<feature type="transmembrane region" description="Helical" evidence="8">
    <location>
        <begin position="12"/>
        <end position="31"/>
    </location>
</feature>
<evidence type="ECO:0000256" key="7">
    <source>
        <dbReference type="SAM" id="MobiDB-lite"/>
    </source>
</evidence>
<dbReference type="GO" id="GO:0008324">
    <property type="term" value="F:monoatomic cation transmembrane transporter activity"/>
    <property type="evidence" value="ECO:0007669"/>
    <property type="project" value="InterPro"/>
</dbReference>
<comment type="caution">
    <text evidence="9">The sequence shown here is derived from an EMBL/GenBank/DDBJ whole genome shotgun (WGS) entry which is preliminary data.</text>
</comment>
<evidence type="ECO:0000256" key="6">
    <source>
        <dbReference type="ARBA" id="ARBA00023136"/>
    </source>
</evidence>
<dbReference type="SUPFAM" id="SSF82714">
    <property type="entry name" value="Multidrug efflux transporter AcrB TolC docking domain, DN and DC subdomains"/>
    <property type="match status" value="2"/>
</dbReference>
<evidence type="ECO:0000313" key="10">
    <source>
        <dbReference type="Proteomes" id="UP000295008"/>
    </source>
</evidence>
<keyword evidence="3" id="KW-1003">Cell membrane</keyword>
<comment type="subcellular location">
    <subcellularLocation>
        <location evidence="1">Cell membrane</location>
        <topology evidence="1">Multi-pass membrane protein</topology>
    </subcellularLocation>
</comment>
<evidence type="ECO:0000256" key="8">
    <source>
        <dbReference type="SAM" id="Phobius"/>
    </source>
</evidence>
<dbReference type="Gene3D" id="3.30.70.1320">
    <property type="entry name" value="Multidrug efflux transporter AcrB pore domain like"/>
    <property type="match status" value="1"/>
</dbReference>
<dbReference type="RefSeq" id="WP_132016483.1">
    <property type="nucleotide sequence ID" value="NZ_SLUN01000038.1"/>
</dbReference>
<dbReference type="AlphaFoldDB" id="A0A4R1R2Z1"/>
<dbReference type="PANTHER" id="PTHR32063:SF19">
    <property type="entry name" value="CATION EFFLUX SYSTEM PROTEIN CUSA"/>
    <property type="match status" value="1"/>
</dbReference>
<keyword evidence="5 8" id="KW-1133">Transmembrane helix</keyword>
<dbReference type="InterPro" id="IPR027463">
    <property type="entry name" value="AcrB_DN_DC_subdom"/>
</dbReference>
<dbReference type="Gene3D" id="3.30.70.1440">
    <property type="entry name" value="Multidrug efflux transporter AcrB pore domain"/>
    <property type="match status" value="1"/>
</dbReference>
<dbReference type="InterPro" id="IPR001036">
    <property type="entry name" value="Acrflvin-R"/>
</dbReference>
<dbReference type="NCBIfam" id="TIGR00914">
    <property type="entry name" value="2A0601"/>
    <property type="match status" value="1"/>
</dbReference>
<evidence type="ECO:0000313" key="9">
    <source>
        <dbReference type="EMBL" id="TCL59718.1"/>
    </source>
</evidence>
<feature type="transmembrane region" description="Helical" evidence="8">
    <location>
        <begin position="550"/>
        <end position="568"/>
    </location>
</feature>
<evidence type="ECO:0000256" key="3">
    <source>
        <dbReference type="ARBA" id="ARBA00022475"/>
    </source>
</evidence>
<feature type="transmembrane region" description="Helical" evidence="8">
    <location>
        <begin position="905"/>
        <end position="924"/>
    </location>
</feature>
<dbReference type="SUPFAM" id="SSF82693">
    <property type="entry name" value="Multidrug efflux transporter AcrB pore domain, PN1, PN2, PC1 and PC2 subdomains"/>
    <property type="match status" value="2"/>
</dbReference>
<dbReference type="PRINTS" id="PR00702">
    <property type="entry name" value="ACRIFLAVINRP"/>
</dbReference>
<dbReference type="Gene3D" id="3.30.70.1430">
    <property type="entry name" value="Multidrug efflux transporter AcrB pore domain"/>
    <property type="match status" value="2"/>
</dbReference>
<dbReference type="Proteomes" id="UP000295008">
    <property type="component" value="Unassembled WGS sequence"/>
</dbReference>
<feature type="transmembrane region" description="Helical" evidence="8">
    <location>
        <begin position="1046"/>
        <end position="1071"/>
    </location>
</feature>